<evidence type="ECO:0000256" key="1">
    <source>
        <dbReference type="SAM" id="MobiDB-lite"/>
    </source>
</evidence>
<keyword evidence="2" id="KW-0812">Transmembrane</keyword>
<feature type="compositionally biased region" description="Polar residues" evidence="1">
    <location>
        <begin position="11"/>
        <end position="28"/>
    </location>
</feature>
<feature type="transmembrane region" description="Helical" evidence="2">
    <location>
        <begin position="50"/>
        <end position="68"/>
    </location>
</feature>
<evidence type="ECO:0000256" key="2">
    <source>
        <dbReference type="SAM" id="Phobius"/>
    </source>
</evidence>
<evidence type="ECO:0000313" key="4">
    <source>
        <dbReference type="Proteomes" id="UP000252530"/>
    </source>
</evidence>
<feature type="region of interest" description="Disordered" evidence="1">
    <location>
        <begin position="1"/>
        <end position="28"/>
    </location>
</feature>
<organism evidence="3 4">
    <name type="scientific">Bifidobacterium aemilianum</name>
    <dbReference type="NCBI Taxonomy" id="2493120"/>
    <lineage>
        <taxon>Bacteria</taxon>
        <taxon>Bacillati</taxon>
        <taxon>Actinomycetota</taxon>
        <taxon>Actinomycetes</taxon>
        <taxon>Bifidobacteriales</taxon>
        <taxon>Bifidobacteriaceae</taxon>
        <taxon>Bifidobacterium</taxon>
    </lineage>
</organism>
<dbReference type="OrthoDB" id="3173426at2"/>
<feature type="transmembrane region" description="Helical" evidence="2">
    <location>
        <begin position="80"/>
        <end position="100"/>
    </location>
</feature>
<dbReference type="Proteomes" id="UP000252530">
    <property type="component" value="Unassembled WGS sequence"/>
</dbReference>
<accession>A0A366KBK0</accession>
<feature type="transmembrane region" description="Helical" evidence="2">
    <location>
        <begin position="120"/>
        <end position="147"/>
    </location>
</feature>
<evidence type="ECO:0000313" key="3">
    <source>
        <dbReference type="EMBL" id="RBP98622.1"/>
    </source>
</evidence>
<keyword evidence="4" id="KW-1185">Reference proteome</keyword>
<feature type="transmembrane region" description="Helical" evidence="2">
    <location>
        <begin position="159"/>
        <end position="180"/>
    </location>
</feature>
<dbReference type="EMBL" id="PDCG01000001">
    <property type="protein sequence ID" value="RBP98622.1"/>
    <property type="molecule type" value="Genomic_DNA"/>
</dbReference>
<evidence type="ECO:0008006" key="5">
    <source>
        <dbReference type="Google" id="ProtNLM"/>
    </source>
</evidence>
<dbReference type="RefSeq" id="WP_161522167.1">
    <property type="nucleotide sequence ID" value="NZ_PDCG01000001.1"/>
</dbReference>
<feature type="transmembrane region" description="Helical" evidence="2">
    <location>
        <begin position="256"/>
        <end position="277"/>
    </location>
</feature>
<name>A0A366KBK0_9BIFI</name>
<gene>
    <name evidence="3" type="ORF">CRD60_01910</name>
</gene>
<reference evidence="3 4" key="1">
    <citation type="submission" date="2017-10" db="EMBL/GenBank/DDBJ databases">
        <title>Bifidobacterium xylocopum sp. nov. and Bifidobacterium aemilianum sp. nov., from the carpenter bee (Xylocopa violacea) digestive tract.</title>
        <authorList>
            <person name="Alberoni D."/>
            <person name="Baffoni L."/>
            <person name="Di Gioia D."/>
            <person name="Gaggia F."/>
            <person name="Biavati B."/>
        </authorList>
    </citation>
    <scope>NUCLEOTIDE SEQUENCE [LARGE SCALE GENOMIC DNA]</scope>
    <source>
        <strain evidence="3 4">XV10</strain>
    </source>
</reference>
<dbReference type="AlphaFoldDB" id="A0A366KBK0"/>
<dbReference type="CDD" id="cd21807">
    <property type="entry name" value="ABC-2_lan_permease_MutE_EpiE-like"/>
    <property type="match status" value="1"/>
</dbReference>
<comment type="caution">
    <text evidence="3">The sequence shown here is derived from an EMBL/GenBank/DDBJ whole genome shotgun (WGS) entry which is preliminary data.</text>
</comment>
<feature type="transmembrane region" description="Helical" evidence="2">
    <location>
        <begin position="192"/>
        <end position="214"/>
    </location>
</feature>
<dbReference type="InterPro" id="IPR021205">
    <property type="entry name" value="Lanti_perm_SpaE/MutE/EpiE-like"/>
</dbReference>
<keyword evidence="2" id="KW-1133">Transmembrane helix</keyword>
<keyword evidence="2" id="KW-0472">Membrane</keyword>
<sequence>MRQAALKSLRTETSGGPYSGQPSKTSASSIPFSRVFKAEILKGKAAAPRMMTLIFPLPLVAMVVYMGLGRHRWNPSFTNYWYALLLPTTIILISASVAAIDSKQHWRTTLALPASPASVWWAKILYCLLLTLGSVVLALGVSILATVSLGLQGPSVGSLLAAIAVLVIAGAWMIPLSLALTTRFGTLSGIALPLGLDLIVSISCWSQVGIWPYLPPCDLLNLPAPLLQVMPDGVPMAIEDPSPIKTELSSFSGHSLIGLAVCLLVFVLLSMLTARWFSGKEAD</sequence>
<proteinExistence type="predicted"/>
<dbReference type="Pfam" id="PF12730">
    <property type="entry name" value="ABC2_membrane_4"/>
    <property type="match status" value="1"/>
</dbReference>
<protein>
    <recommendedName>
        <fullName evidence="5">Lantibiotic ABC transporter permease</fullName>
    </recommendedName>
</protein>